<dbReference type="Gene3D" id="1.10.1740.10">
    <property type="match status" value="1"/>
</dbReference>
<evidence type="ECO:0000259" key="5">
    <source>
        <dbReference type="Pfam" id="PF04542"/>
    </source>
</evidence>
<dbReference type="EMBL" id="SELH01000026">
    <property type="protein sequence ID" value="TWP26102.1"/>
    <property type="molecule type" value="Genomic_DNA"/>
</dbReference>
<dbReference type="InterPro" id="IPR014284">
    <property type="entry name" value="RNA_pol_sigma-70_dom"/>
</dbReference>
<evidence type="ECO:0000256" key="2">
    <source>
        <dbReference type="ARBA" id="ARBA00023015"/>
    </source>
</evidence>
<name>A0A563D7P2_9FLAO</name>
<keyword evidence="4" id="KW-0804">Transcription</keyword>
<dbReference type="SUPFAM" id="SSF88946">
    <property type="entry name" value="Sigma2 domain of RNA polymerase sigma factors"/>
    <property type="match status" value="1"/>
</dbReference>
<dbReference type="InterPro" id="IPR036388">
    <property type="entry name" value="WH-like_DNA-bd_sf"/>
</dbReference>
<dbReference type="RefSeq" id="WP_146293500.1">
    <property type="nucleotide sequence ID" value="NZ_SELH01000026.1"/>
</dbReference>
<keyword evidence="8" id="KW-1185">Reference proteome</keyword>
<feature type="domain" description="RNA polymerase sigma factor 70 region 4 type 2" evidence="6">
    <location>
        <begin position="109"/>
        <end position="158"/>
    </location>
</feature>
<comment type="similarity">
    <text evidence="1">Belongs to the sigma-70 factor family. ECF subfamily.</text>
</comment>
<dbReference type="InterPro" id="IPR013325">
    <property type="entry name" value="RNA_pol_sigma_r2"/>
</dbReference>
<dbReference type="GO" id="GO:0003677">
    <property type="term" value="F:DNA binding"/>
    <property type="evidence" value="ECO:0007669"/>
    <property type="project" value="InterPro"/>
</dbReference>
<dbReference type="NCBIfam" id="TIGR02937">
    <property type="entry name" value="sigma70-ECF"/>
    <property type="match status" value="1"/>
</dbReference>
<dbReference type="InterPro" id="IPR007627">
    <property type="entry name" value="RNA_pol_sigma70_r2"/>
</dbReference>
<dbReference type="Gene3D" id="1.10.10.10">
    <property type="entry name" value="Winged helix-like DNA-binding domain superfamily/Winged helix DNA-binding domain"/>
    <property type="match status" value="1"/>
</dbReference>
<protein>
    <submittedName>
        <fullName evidence="7">RNA polymerase sigma factor</fullName>
    </submittedName>
</protein>
<evidence type="ECO:0000313" key="7">
    <source>
        <dbReference type="EMBL" id="TWP26102.1"/>
    </source>
</evidence>
<reference evidence="7 8" key="1">
    <citation type="submission" date="2019-02" db="EMBL/GenBank/DDBJ databases">
        <title>Apibacter muscae sp. nov.: a novel member of the house fly microbiota.</title>
        <authorList>
            <person name="Park R."/>
        </authorList>
    </citation>
    <scope>NUCLEOTIDE SEQUENCE [LARGE SCALE GENOMIC DNA]</scope>
    <source>
        <strain evidence="7 8">AL1</strain>
    </source>
</reference>
<dbReference type="Proteomes" id="UP000319499">
    <property type="component" value="Unassembled WGS sequence"/>
</dbReference>
<dbReference type="InterPro" id="IPR013249">
    <property type="entry name" value="RNA_pol_sigma70_r4_t2"/>
</dbReference>
<sequence>MKKNTELEFSALIESNQGIIHKVCRLYTNNDEDSQDLFQEIVLQLWKSYKTFKGHSKFTTWMYRVALNTAITLFRKSSKRIETQEIDHSLYKISDDNDFSIKQEQINFLYESIKKLSEIERAIILLYLEDLPYKEISETLGITEVNARVKINRIKVKLKDIMSKNE</sequence>
<evidence type="ECO:0000256" key="3">
    <source>
        <dbReference type="ARBA" id="ARBA00023082"/>
    </source>
</evidence>
<dbReference type="InterPro" id="IPR039425">
    <property type="entry name" value="RNA_pol_sigma-70-like"/>
</dbReference>
<proteinExistence type="inferred from homology"/>
<gene>
    <name evidence="7" type="ORF">ETU09_10385</name>
</gene>
<dbReference type="Pfam" id="PF08281">
    <property type="entry name" value="Sigma70_r4_2"/>
    <property type="match status" value="1"/>
</dbReference>
<dbReference type="Pfam" id="PF04542">
    <property type="entry name" value="Sigma70_r2"/>
    <property type="match status" value="1"/>
</dbReference>
<evidence type="ECO:0000256" key="4">
    <source>
        <dbReference type="ARBA" id="ARBA00023163"/>
    </source>
</evidence>
<dbReference type="GO" id="GO:0016987">
    <property type="term" value="F:sigma factor activity"/>
    <property type="evidence" value="ECO:0007669"/>
    <property type="project" value="UniProtKB-KW"/>
</dbReference>
<feature type="domain" description="RNA polymerase sigma-70 region 2" evidence="5">
    <location>
        <begin position="12"/>
        <end position="79"/>
    </location>
</feature>
<organism evidence="7 8">
    <name type="scientific">Apibacter muscae</name>
    <dbReference type="NCBI Taxonomy" id="2509004"/>
    <lineage>
        <taxon>Bacteria</taxon>
        <taxon>Pseudomonadati</taxon>
        <taxon>Bacteroidota</taxon>
        <taxon>Flavobacteriia</taxon>
        <taxon>Flavobacteriales</taxon>
        <taxon>Weeksellaceae</taxon>
        <taxon>Apibacter</taxon>
    </lineage>
</organism>
<dbReference type="GO" id="GO:0006352">
    <property type="term" value="P:DNA-templated transcription initiation"/>
    <property type="evidence" value="ECO:0007669"/>
    <property type="project" value="InterPro"/>
</dbReference>
<dbReference type="OrthoDB" id="9780326at2"/>
<dbReference type="PANTHER" id="PTHR43133:SF45">
    <property type="entry name" value="RNA POLYMERASE ECF-TYPE SIGMA FACTOR"/>
    <property type="match status" value="1"/>
</dbReference>
<evidence type="ECO:0000256" key="1">
    <source>
        <dbReference type="ARBA" id="ARBA00010641"/>
    </source>
</evidence>
<evidence type="ECO:0000259" key="6">
    <source>
        <dbReference type="Pfam" id="PF08281"/>
    </source>
</evidence>
<keyword evidence="2" id="KW-0805">Transcription regulation</keyword>
<evidence type="ECO:0000313" key="8">
    <source>
        <dbReference type="Proteomes" id="UP000319499"/>
    </source>
</evidence>
<keyword evidence="3" id="KW-0731">Sigma factor</keyword>
<accession>A0A563D7P2</accession>
<comment type="caution">
    <text evidence="7">The sequence shown here is derived from an EMBL/GenBank/DDBJ whole genome shotgun (WGS) entry which is preliminary data.</text>
</comment>
<dbReference type="SUPFAM" id="SSF88659">
    <property type="entry name" value="Sigma3 and sigma4 domains of RNA polymerase sigma factors"/>
    <property type="match status" value="1"/>
</dbReference>
<dbReference type="InterPro" id="IPR013324">
    <property type="entry name" value="RNA_pol_sigma_r3/r4-like"/>
</dbReference>
<dbReference type="AlphaFoldDB" id="A0A563D7P2"/>
<dbReference type="PANTHER" id="PTHR43133">
    <property type="entry name" value="RNA POLYMERASE ECF-TYPE SIGMA FACTO"/>
    <property type="match status" value="1"/>
</dbReference>